<evidence type="ECO:0000313" key="1">
    <source>
        <dbReference type="EMBL" id="SDB82945.1"/>
    </source>
</evidence>
<organism evidence="1 2">
    <name type="scientific">Microbacterium enclense</name>
    <dbReference type="NCBI Taxonomy" id="993073"/>
    <lineage>
        <taxon>Bacteria</taxon>
        <taxon>Bacillati</taxon>
        <taxon>Actinomycetota</taxon>
        <taxon>Actinomycetes</taxon>
        <taxon>Micrococcales</taxon>
        <taxon>Microbacteriaceae</taxon>
        <taxon>Microbacterium</taxon>
    </lineage>
</organism>
<dbReference type="RefSeq" id="WP_058230735.1">
    <property type="nucleotide sequence ID" value="NZ_FMYG01000001.1"/>
</dbReference>
<protein>
    <submittedName>
        <fullName evidence="1">Uncharacterized protein</fullName>
    </submittedName>
</protein>
<name>A0A1G6GMK0_9MICO</name>
<dbReference type="EMBL" id="FMYG01000001">
    <property type="protein sequence ID" value="SDB82945.1"/>
    <property type="molecule type" value="Genomic_DNA"/>
</dbReference>
<evidence type="ECO:0000313" key="2">
    <source>
        <dbReference type="Proteomes" id="UP000183203"/>
    </source>
</evidence>
<accession>A0A1G6GMK0</accession>
<proteinExistence type="predicted"/>
<reference evidence="1 2" key="1">
    <citation type="submission" date="2016-09" db="EMBL/GenBank/DDBJ databases">
        <authorList>
            <person name="Capua I."/>
            <person name="De Benedictis P."/>
            <person name="Joannis T."/>
            <person name="Lombin L.H."/>
            <person name="Cattoli G."/>
        </authorList>
    </citation>
    <scope>NUCLEOTIDE SEQUENCE [LARGE SCALE GENOMIC DNA]</scope>
    <source>
        <strain evidence="1 2">NIO-1002</strain>
    </source>
</reference>
<gene>
    <name evidence="1" type="ORF">SAMN05216418_0414</name>
</gene>
<sequence>MAVNYSVITVTASSVWTVKGVVDGISGDVATAAGVDEPMGVAGSVGATTLVQPTRFAATVTVVINAGNVRLVPCGLIRSR</sequence>
<dbReference type="AlphaFoldDB" id="A0A1G6GMK0"/>
<dbReference type="Proteomes" id="UP000183203">
    <property type="component" value="Unassembled WGS sequence"/>
</dbReference>